<evidence type="ECO:0000313" key="2">
    <source>
        <dbReference type="Proteomes" id="UP000579523"/>
    </source>
</evidence>
<accession>A0A7W7PYB9</accession>
<sequence>MPRLVIPNRPTANPHPMGQHQRVAALQRVLADASTPLRVRVAACLVLLFAQPVSRIVRMTVDDVLREGQHVALRLGDPPTPVPEPVAGLLLNYLQALPASAPVIARALGYHDKSTTRIAADAGAPWKSYAPGDHSG</sequence>
<proteinExistence type="predicted"/>
<keyword evidence="2" id="KW-1185">Reference proteome</keyword>
<evidence type="ECO:0000313" key="1">
    <source>
        <dbReference type="EMBL" id="MBB4903576.1"/>
    </source>
</evidence>
<comment type="caution">
    <text evidence="1">The sequence shown here is derived from an EMBL/GenBank/DDBJ whole genome shotgun (WGS) entry which is preliminary data.</text>
</comment>
<dbReference type="AlphaFoldDB" id="A0A7W7PYB9"/>
<dbReference type="RefSeq" id="WP_221500797.1">
    <property type="nucleotide sequence ID" value="NZ_BMTK01000060.1"/>
</dbReference>
<dbReference type="Proteomes" id="UP000579523">
    <property type="component" value="Unassembled WGS sequence"/>
</dbReference>
<name>A0A7W7PYB9_9ACTN</name>
<reference evidence="1 2" key="1">
    <citation type="submission" date="2020-08" db="EMBL/GenBank/DDBJ databases">
        <title>Genomic Encyclopedia of Type Strains, Phase III (KMG-III): the genomes of soil and plant-associated and newly described type strains.</title>
        <authorList>
            <person name="Whitman W."/>
        </authorList>
    </citation>
    <scope>NUCLEOTIDE SEQUENCE [LARGE SCALE GENOMIC DNA]</scope>
    <source>
        <strain evidence="1 2">CECT 3273</strain>
    </source>
</reference>
<dbReference type="EMBL" id="JACHJI010000034">
    <property type="protein sequence ID" value="MBB4903576.1"/>
    <property type="molecule type" value="Genomic_DNA"/>
</dbReference>
<organism evidence="1 2">
    <name type="scientific">Streptomyces griseomycini</name>
    <dbReference type="NCBI Taxonomy" id="66895"/>
    <lineage>
        <taxon>Bacteria</taxon>
        <taxon>Bacillati</taxon>
        <taxon>Actinomycetota</taxon>
        <taxon>Actinomycetes</taxon>
        <taxon>Kitasatosporales</taxon>
        <taxon>Streptomycetaceae</taxon>
        <taxon>Streptomyces</taxon>
    </lineage>
</organism>
<gene>
    <name evidence="1" type="ORF">FHS37_007673</name>
</gene>
<protein>
    <submittedName>
        <fullName evidence="1">Uncharacterized protein</fullName>
    </submittedName>
</protein>